<dbReference type="AlphaFoldDB" id="A0A560JC01"/>
<sequence length="53" mass="5879">MSQIVADIEQNLVAFGLSASEASEAFLRALKERDIQDEEMLPAANLPIPSVWY</sequence>
<evidence type="ECO:0000313" key="1">
    <source>
        <dbReference type="EMBL" id="TWB68723.1"/>
    </source>
</evidence>
<accession>A0A560JC01</accession>
<dbReference type="Proteomes" id="UP000320516">
    <property type="component" value="Unassembled WGS sequence"/>
</dbReference>
<name>A0A560JC01_9PROT</name>
<comment type="caution">
    <text evidence="1">The sequence shown here is derived from an EMBL/GenBank/DDBJ whole genome shotgun (WGS) entry which is preliminary data.</text>
</comment>
<reference evidence="1 2" key="1">
    <citation type="submission" date="2019-06" db="EMBL/GenBank/DDBJ databases">
        <title>Genomic Encyclopedia of Type Strains, Phase IV (KMG-V): Genome sequencing to study the core and pangenomes of soil and plant-associated prokaryotes.</title>
        <authorList>
            <person name="Whitman W."/>
        </authorList>
    </citation>
    <scope>NUCLEOTIDE SEQUENCE [LARGE SCALE GENOMIC DNA]</scope>
    <source>
        <strain evidence="1 2">BR 12005</strain>
    </source>
</reference>
<protein>
    <submittedName>
        <fullName evidence="1">Uncharacterized protein</fullName>
    </submittedName>
</protein>
<dbReference type="EMBL" id="VITV01000010">
    <property type="protein sequence ID" value="TWB68723.1"/>
    <property type="molecule type" value="Genomic_DNA"/>
</dbReference>
<dbReference type="RefSeq" id="WP_186454936.1">
    <property type="nucleotide sequence ID" value="NZ_JARPAF010000001.1"/>
</dbReference>
<evidence type="ECO:0000313" key="2">
    <source>
        <dbReference type="Proteomes" id="UP000320516"/>
    </source>
</evidence>
<proteinExistence type="predicted"/>
<gene>
    <name evidence="1" type="ORF">FBZ87_11031</name>
</gene>
<organism evidence="1 2">
    <name type="scientific">Nitrospirillum amazonense</name>
    <dbReference type="NCBI Taxonomy" id="28077"/>
    <lineage>
        <taxon>Bacteria</taxon>
        <taxon>Pseudomonadati</taxon>
        <taxon>Pseudomonadota</taxon>
        <taxon>Alphaproteobacteria</taxon>
        <taxon>Rhodospirillales</taxon>
        <taxon>Azospirillaceae</taxon>
        <taxon>Nitrospirillum</taxon>
    </lineage>
</organism>